<protein>
    <recommendedName>
        <fullName evidence="2">MalT-like TPR region domain-containing protein</fullName>
    </recommendedName>
</protein>
<dbReference type="Gene3D" id="1.25.40.10">
    <property type="entry name" value="Tetratricopeptide repeat domain"/>
    <property type="match status" value="2"/>
</dbReference>
<name>A0A3B0YVE5_9ZZZZ</name>
<organism evidence="1">
    <name type="scientific">hydrothermal vent metagenome</name>
    <dbReference type="NCBI Taxonomy" id="652676"/>
    <lineage>
        <taxon>unclassified sequences</taxon>
        <taxon>metagenomes</taxon>
        <taxon>ecological metagenomes</taxon>
    </lineage>
</organism>
<evidence type="ECO:0000313" key="1">
    <source>
        <dbReference type="EMBL" id="VAW79853.1"/>
    </source>
</evidence>
<accession>A0A3B0YVE5</accession>
<dbReference type="AlphaFoldDB" id="A0A3B0YVE5"/>
<dbReference type="EMBL" id="UOFL01000183">
    <property type="protein sequence ID" value="VAW79853.1"/>
    <property type="molecule type" value="Genomic_DNA"/>
</dbReference>
<sequence length="364" mass="41924">MNKFYSGTIRTVLFSVLITTLFVVIPTGHAVSSLQSHLLSEPKGTVVSNLRQLNDLYQLSIGLHDAGYYKNSIKYAKQVYNESLTHRSLSWGSKVMIANNLAVLTFRLGEYGEAARLLKQSLVHIKKHEKSVSLEKQRLLLTVTKNLHELYIASGNTLLAERYLLAISKIERKKYSADHPIMVHQRFQEINLEFQKSNFDYARKLLISHWHQLPIGKLYNEARSETNLLSAKIYIQHGEFDKALIKLNKALDWQQHIDSELNANIYKQLSYVSYKKRQGDKFPVQSLRYHQQRMDILNRLYGALHPRIAQALSDYASVTGHWTPEAKALVIDIYTQCLGSNHPRTRKINRVLLKQRSSNKQVAL</sequence>
<evidence type="ECO:0008006" key="2">
    <source>
        <dbReference type="Google" id="ProtNLM"/>
    </source>
</evidence>
<reference evidence="1" key="1">
    <citation type="submission" date="2018-06" db="EMBL/GenBank/DDBJ databases">
        <authorList>
            <person name="Zhirakovskaya E."/>
        </authorList>
    </citation>
    <scope>NUCLEOTIDE SEQUENCE</scope>
</reference>
<gene>
    <name evidence="1" type="ORF">MNBD_GAMMA12-3136</name>
</gene>
<dbReference type="SUPFAM" id="SSF48452">
    <property type="entry name" value="TPR-like"/>
    <property type="match status" value="1"/>
</dbReference>
<proteinExistence type="predicted"/>
<dbReference type="InterPro" id="IPR011990">
    <property type="entry name" value="TPR-like_helical_dom_sf"/>
</dbReference>